<name>A0ABT7E005_9NEIS</name>
<evidence type="ECO:0000256" key="8">
    <source>
        <dbReference type="ARBA" id="ARBA00023306"/>
    </source>
</evidence>
<feature type="binding site" evidence="10">
    <location>
        <position position="69"/>
    </location>
    <ligand>
        <name>substrate</name>
    </ligand>
</feature>
<dbReference type="Proteomes" id="UP001172778">
    <property type="component" value="Unassembled WGS sequence"/>
</dbReference>
<protein>
    <recommendedName>
        <fullName evidence="10">Beta-hexosaminidase</fullName>
        <ecNumber evidence="10">3.2.1.52</ecNumber>
    </recommendedName>
    <alternativeName>
        <fullName evidence="10">Beta-N-acetylhexosaminidase</fullName>
    </alternativeName>
    <alternativeName>
        <fullName evidence="10">N-acetyl-beta-glucosaminidase</fullName>
    </alternativeName>
</protein>
<keyword evidence="3 10" id="KW-0132">Cell division</keyword>
<comment type="subcellular location">
    <subcellularLocation>
        <location evidence="10">Cytoplasm</location>
    </subcellularLocation>
</comment>
<dbReference type="HAMAP" id="MF_00364">
    <property type="entry name" value="NagZ"/>
    <property type="match status" value="1"/>
</dbReference>
<comment type="similarity">
    <text evidence="10">Belongs to the glycosyl hydrolase 3 family. NagZ subfamily.</text>
</comment>
<feature type="binding site" evidence="10">
    <location>
        <position position="143"/>
    </location>
    <ligand>
        <name>substrate</name>
    </ligand>
</feature>
<evidence type="ECO:0000256" key="4">
    <source>
        <dbReference type="ARBA" id="ARBA00022801"/>
    </source>
</evidence>
<evidence type="ECO:0000256" key="3">
    <source>
        <dbReference type="ARBA" id="ARBA00022618"/>
    </source>
</evidence>
<accession>A0ABT7E005</accession>
<keyword evidence="8 10" id="KW-0131">Cell cycle</keyword>
<evidence type="ECO:0000256" key="1">
    <source>
        <dbReference type="ARBA" id="ARBA00001231"/>
    </source>
</evidence>
<dbReference type="InterPro" id="IPR017853">
    <property type="entry name" value="GH"/>
</dbReference>
<dbReference type="NCBIfam" id="NF003740">
    <property type="entry name" value="PRK05337.1"/>
    <property type="match status" value="1"/>
</dbReference>
<keyword evidence="7 10" id="KW-0326">Glycosidase</keyword>
<dbReference type="InterPro" id="IPR036962">
    <property type="entry name" value="Glyco_hydro_3_N_sf"/>
</dbReference>
<dbReference type="InterPro" id="IPR050226">
    <property type="entry name" value="NagZ_Beta-hexosaminidase"/>
</dbReference>
<comment type="caution">
    <text evidence="12">The sequence shown here is derived from an EMBL/GenBank/DDBJ whole genome shotgun (WGS) entry which is preliminary data.</text>
</comment>
<gene>
    <name evidence="10 12" type="primary">nagZ</name>
    <name evidence="12" type="ORF">PZA18_09295</name>
</gene>
<comment type="function">
    <text evidence="10">Plays a role in peptidoglycan recycling by cleaving the terminal beta-1,4-linked N-acetylglucosamine (GlcNAc) from peptide-linked peptidoglycan fragments, giving rise to free GlcNAc, anhydro-N-acetylmuramic acid and anhydro-N-acetylmuramic acid-linked peptides.</text>
</comment>
<evidence type="ECO:0000256" key="10">
    <source>
        <dbReference type="HAMAP-Rule" id="MF_00364"/>
    </source>
</evidence>
<feature type="binding site" evidence="10">
    <location>
        <begin position="173"/>
        <end position="174"/>
    </location>
    <ligand>
        <name>substrate</name>
    </ligand>
</feature>
<dbReference type="PANTHER" id="PTHR30480:SF13">
    <property type="entry name" value="BETA-HEXOSAMINIDASE"/>
    <property type="match status" value="1"/>
</dbReference>
<organism evidence="12 13">
    <name type="scientific">Parachitinimonas caeni</name>
    <dbReference type="NCBI Taxonomy" id="3031301"/>
    <lineage>
        <taxon>Bacteria</taxon>
        <taxon>Pseudomonadati</taxon>
        <taxon>Pseudomonadota</taxon>
        <taxon>Betaproteobacteria</taxon>
        <taxon>Neisseriales</taxon>
        <taxon>Chitinibacteraceae</taxon>
        <taxon>Parachitinimonas</taxon>
    </lineage>
</organism>
<keyword evidence="5 10" id="KW-0133">Cell shape</keyword>
<reference evidence="12" key="1">
    <citation type="submission" date="2023-03" db="EMBL/GenBank/DDBJ databases">
        <title>Chitinimonas shenzhenensis gen. nov., sp. nov., a novel member of family Burkholderiaceae isolated from activated sludge collected in Shen Zhen, China.</title>
        <authorList>
            <person name="Wang X."/>
        </authorList>
    </citation>
    <scope>NUCLEOTIDE SEQUENCE</scope>
    <source>
        <strain evidence="12">DQS-5</strain>
    </source>
</reference>
<evidence type="ECO:0000256" key="6">
    <source>
        <dbReference type="ARBA" id="ARBA00022984"/>
    </source>
</evidence>
<evidence type="ECO:0000256" key="2">
    <source>
        <dbReference type="ARBA" id="ARBA00022490"/>
    </source>
</evidence>
<dbReference type="InterPro" id="IPR022956">
    <property type="entry name" value="Beta_hexosaminidase_bac"/>
</dbReference>
<comment type="pathway">
    <text evidence="10">Cell wall biogenesis; peptidoglycan recycling.</text>
</comment>
<keyword evidence="9 10" id="KW-0961">Cell wall biogenesis/degradation</keyword>
<dbReference type="InterPro" id="IPR001764">
    <property type="entry name" value="Glyco_hydro_3_N"/>
</dbReference>
<evidence type="ECO:0000313" key="13">
    <source>
        <dbReference type="Proteomes" id="UP001172778"/>
    </source>
</evidence>
<evidence type="ECO:0000256" key="7">
    <source>
        <dbReference type="ARBA" id="ARBA00023295"/>
    </source>
</evidence>
<dbReference type="SUPFAM" id="SSF51445">
    <property type="entry name" value="(Trans)glycosidases"/>
    <property type="match status" value="1"/>
</dbReference>
<keyword evidence="2 10" id="KW-0963">Cytoplasm</keyword>
<sequence length="364" mass="39523">MSIPNIPLGPVMVDVQGFALTEEERHRLIHPLVGGVILFSRNFQSPQQIAELCNAIKQLRTPALLIAVDHEGGRVQRFREGFTRIPPMQAVGEVYDQSADDGLALATEIGWIIGSELAAYGIDFSFTPVLDVNHQRSGVIGNRSLHQNPAIITLLARALTEGLQQAGMSAVGKHFPGHGYVEADSHHAIPVDERSLAQIEQADLVPFRSLAQHGMAAVMPAHVVYPQVDQQPAGYSAIWLQQILRQALQFDGVIFSDDLCMEGAAGAGSITARAELAFQAGCDMVLVCNQPALADELLHTLARTPDKQSHTRLERMRAQPRLSLQQLQQDARWMVAHQKITALSQKLAGMDSGITVGEAPPPCA</sequence>
<dbReference type="EC" id="3.2.1.52" evidence="10"/>
<feature type="active site" description="Nucleophile" evidence="10">
    <location>
        <position position="257"/>
    </location>
</feature>
<dbReference type="Pfam" id="PF00933">
    <property type="entry name" value="Glyco_hydro_3"/>
    <property type="match status" value="1"/>
</dbReference>
<evidence type="ECO:0000259" key="11">
    <source>
        <dbReference type="Pfam" id="PF00933"/>
    </source>
</evidence>
<dbReference type="GO" id="GO:0004563">
    <property type="term" value="F:beta-N-acetylhexosaminidase activity"/>
    <property type="evidence" value="ECO:0007669"/>
    <property type="project" value="UniProtKB-EC"/>
</dbReference>
<keyword evidence="13" id="KW-1185">Reference proteome</keyword>
<dbReference type="RefSeq" id="WP_284100551.1">
    <property type="nucleotide sequence ID" value="NZ_JARRAF010000008.1"/>
</dbReference>
<proteinExistence type="inferred from homology"/>
<comment type="catalytic activity">
    <reaction evidence="1 10">
        <text>Hydrolysis of terminal non-reducing N-acetyl-D-hexosamine residues in N-acetyl-beta-D-hexosaminides.</text>
        <dbReference type="EC" id="3.2.1.52"/>
    </reaction>
</comment>
<feature type="binding site" evidence="10">
    <location>
        <position position="77"/>
    </location>
    <ligand>
        <name>substrate</name>
    </ligand>
</feature>
<evidence type="ECO:0000256" key="9">
    <source>
        <dbReference type="ARBA" id="ARBA00023316"/>
    </source>
</evidence>
<evidence type="ECO:0000313" key="12">
    <source>
        <dbReference type="EMBL" id="MDK2124242.1"/>
    </source>
</evidence>
<keyword evidence="4 10" id="KW-0378">Hydrolase</keyword>
<feature type="site" description="Important for catalytic activity" evidence="10">
    <location>
        <position position="184"/>
    </location>
</feature>
<evidence type="ECO:0000256" key="5">
    <source>
        <dbReference type="ARBA" id="ARBA00022960"/>
    </source>
</evidence>
<keyword evidence="6 10" id="KW-0573">Peptidoglycan synthesis</keyword>
<dbReference type="EMBL" id="JARRAF010000008">
    <property type="protein sequence ID" value="MDK2124242.1"/>
    <property type="molecule type" value="Genomic_DNA"/>
</dbReference>
<dbReference type="PANTHER" id="PTHR30480">
    <property type="entry name" value="BETA-HEXOSAMINIDASE-RELATED"/>
    <property type="match status" value="1"/>
</dbReference>
<feature type="domain" description="Glycoside hydrolase family 3 N-terminal" evidence="11">
    <location>
        <begin position="19"/>
        <end position="293"/>
    </location>
</feature>
<feature type="active site" description="Proton donor/acceptor" evidence="10">
    <location>
        <position position="186"/>
    </location>
</feature>
<dbReference type="Gene3D" id="3.20.20.300">
    <property type="entry name" value="Glycoside hydrolase, family 3, N-terminal domain"/>
    <property type="match status" value="1"/>
</dbReference>